<dbReference type="Proteomes" id="UP000182444">
    <property type="component" value="Chromosome 1E"/>
</dbReference>
<keyword evidence="8" id="KW-0479">Metal-binding</keyword>
<evidence type="ECO:0000313" key="17">
    <source>
        <dbReference type="EMBL" id="AOW06172.1"/>
    </source>
</evidence>
<keyword evidence="13" id="KW-0496">Mitochondrion</keyword>
<reference evidence="17 19" key="1">
    <citation type="journal article" date="2016" name="PLoS ONE">
        <title>Sequence Assembly of Yarrowia lipolytica Strain W29/CLIB89 Shows Transposable Element Diversity.</title>
        <authorList>
            <person name="Magnan C."/>
            <person name="Yu J."/>
            <person name="Chang I."/>
            <person name="Jahn E."/>
            <person name="Kanomata Y."/>
            <person name="Wu J."/>
            <person name="Zeller M."/>
            <person name="Oakes M."/>
            <person name="Baldi P."/>
            <person name="Sandmeyer S."/>
        </authorList>
    </citation>
    <scope>NUCLEOTIDE SEQUENCE [LARGE SCALE GENOMIC DNA]</scope>
    <source>
        <strain evidence="17">CLIB89</strain>
        <strain evidence="19">CLIB89(W29)</strain>
    </source>
</reference>
<evidence type="ECO:0000313" key="19">
    <source>
        <dbReference type="Proteomes" id="UP000182444"/>
    </source>
</evidence>
<evidence type="ECO:0000256" key="2">
    <source>
        <dbReference type="ARBA" id="ARBA00004173"/>
    </source>
</evidence>
<dbReference type="KEGG" id="yli:2911940"/>
<dbReference type="AlphaFoldDB" id="A0A1D8NKK3"/>
<feature type="transmembrane region" description="Helical" evidence="15">
    <location>
        <begin position="14"/>
        <end position="32"/>
    </location>
</feature>
<keyword evidence="7" id="KW-0540">Nuclease</keyword>
<dbReference type="Proteomes" id="UP000256601">
    <property type="component" value="Unassembled WGS sequence"/>
</dbReference>
<dbReference type="SMART" id="SM00318">
    <property type="entry name" value="SNc"/>
    <property type="match status" value="1"/>
</dbReference>
<dbReference type="VEuPathDB" id="FungiDB:YALI0_E30305g"/>
<evidence type="ECO:0000256" key="15">
    <source>
        <dbReference type="SAM" id="Phobius"/>
    </source>
</evidence>
<dbReference type="GeneID" id="2911940"/>
<organism evidence="17 19">
    <name type="scientific">Yarrowia lipolytica</name>
    <name type="common">Candida lipolytica</name>
    <dbReference type="NCBI Taxonomy" id="4952"/>
    <lineage>
        <taxon>Eukaryota</taxon>
        <taxon>Fungi</taxon>
        <taxon>Dikarya</taxon>
        <taxon>Ascomycota</taxon>
        <taxon>Saccharomycotina</taxon>
        <taxon>Dipodascomycetes</taxon>
        <taxon>Dipodascales</taxon>
        <taxon>Dipodascales incertae sedis</taxon>
        <taxon>Yarrowia</taxon>
    </lineage>
</organism>
<feature type="domain" description="TNase-like" evidence="16">
    <location>
        <begin position="53"/>
        <end position="212"/>
    </location>
</feature>
<evidence type="ECO:0000256" key="4">
    <source>
        <dbReference type="ARBA" id="ARBA00013404"/>
    </source>
</evidence>
<evidence type="ECO:0000256" key="12">
    <source>
        <dbReference type="ARBA" id="ARBA00022989"/>
    </source>
</evidence>
<keyword evidence="11" id="KW-0106">Calcium</keyword>
<gene>
    <name evidence="18" type="ORF">B0I71DRAFT_92846</name>
    <name evidence="17" type="ORF">YALI1_E35677g</name>
</gene>
<evidence type="ECO:0000256" key="9">
    <source>
        <dbReference type="ARBA" id="ARBA00022759"/>
    </source>
</evidence>
<sequence>MPEDSNKASNTARVVFYTSILTGGILSSFYVYSRYFRRFTCTAEVPKKIYRGRTLFGRVTSVGDGDNFHFYHTPGGRLAGWGWLRPYPETNKRGLGKETLHIRLYGVDAPERPHFGRQGQPYGDEALEWLRSYILGRNVRVKLFSPDQYGRIVGGAKVWKLTGRKDVSTEMLKNGWGVKYEGKMGAEFNGKGKLFQKLEDHARKKKIGMFQQKGKIVTPGQYKKDE</sequence>
<dbReference type="Gene3D" id="2.40.50.90">
    <property type="match status" value="1"/>
</dbReference>
<dbReference type="EMBL" id="CP017557">
    <property type="protein sequence ID" value="AOW06172.1"/>
    <property type="molecule type" value="Genomic_DNA"/>
</dbReference>
<dbReference type="PANTHER" id="PTHR12302">
    <property type="entry name" value="EBNA2 BINDING PROTEIN P100"/>
    <property type="match status" value="1"/>
</dbReference>
<dbReference type="GO" id="GO:0005739">
    <property type="term" value="C:mitochondrion"/>
    <property type="evidence" value="ECO:0007669"/>
    <property type="project" value="UniProtKB-SubCell"/>
</dbReference>
<dbReference type="InterPro" id="IPR035437">
    <property type="entry name" value="SNase_OB-fold_sf"/>
</dbReference>
<dbReference type="GO" id="GO:0016020">
    <property type="term" value="C:membrane"/>
    <property type="evidence" value="ECO:0007669"/>
    <property type="project" value="UniProtKB-SubCell"/>
</dbReference>
<reference evidence="18 20" key="2">
    <citation type="submission" date="2018-07" db="EMBL/GenBank/DDBJ databases">
        <title>Draft Genome Assemblies for Five Robust Yarrowia lipolytica Strains Exhibiting High Lipid Production and Pentose Sugar Utilization and Sugar Alcohol Secretion from Undetoxified Lignocellulosic Biomass Hydrolysates.</title>
        <authorList>
            <consortium name="DOE Joint Genome Institute"/>
            <person name="Walker C."/>
            <person name="Ryu S."/>
            <person name="Na H."/>
            <person name="Zane M."/>
            <person name="LaButti K."/>
            <person name="Lipzen A."/>
            <person name="Haridas S."/>
            <person name="Barry K."/>
            <person name="Grigoriev I.V."/>
            <person name="Quarterman J."/>
            <person name="Slininger P."/>
            <person name="Dien B."/>
            <person name="Trinh C.T."/>
        </authorList>
    </citation>
    <scope>NUCLEOTIDE SEQUENCE [LARGE SCALE GENOMIC DNA]</scope>
    <source>
        <strain evidence="18 20">YB392</strain>
    </source>
</reference>
<dbReference type="VEuPathDB" id="FungiDB:YALI1_E35677g"/>
<evidence type="ECO:0000256" key="6">
    <source>
        <dbReference type="ARBA" id="ARBA00022692"/>
    </source>
</evidence>
<keyword evidence="9 18" id="KW-0255">Endonuclease</keyword>
<dbReference type="eggNOG" id="ENOG502S1U4">
    <property type="taxonomic scope" value="Eukaryota"/>
</dbReference>
<evidence type="ECO:0000256" key="8">
    <source>
        <dbReference type="ARBA" id="ARBA00022723"/>
    </source>
</evidence>
<evidence type="ECO:0000313" key="18">
    <source>
        <dbReference type="EMBL" id="RDW28106.1"/>
    </source>
</evidence>
<dbReference type="SMR" id="A0A1D8NKK3"/>
<keyword evidence="14 15" id="KW-0472">Membrane</keyword>
<dbReference type="GO" id="GO:0004519">
    <property type="term" value="F:endonuclease activity"/>
    <property type="evidence" value="ECO:0007669"/>
    <property type="project" value="UniProtKB-KW"/>
</dbReference>
<evidence type="ECO:0000256" key="11">
    <source>
        <dbReference type="ARBA" id="ARBA00022837"/>
    </source>
</evidence>
<keyword evidence="10" id="KW-0378">Hydrolase</keyword>
<evidence type="ECO:0000256" key="7">
    <source>
        <dbReference type="ARBA" id="ARBA00022722"/>
    </source>
</evidence>
<evidence type="ECO:0000313" key="20">
    <source>
        <dbReference type="Proteomes" id="UP000256601"/>
    </source>
</evidence>
<dbReference type="GO" id="GO:0016787">
    <property type="term" value="F:hydrolase activity"/>
    <property type="evidence" value="ECO:0007669"/>
    <property type="project" value="UniProtKB-KW"/>
</dbReference>
<dbReference type="InterPro" id="IPR016071">
    <property type="entry name" value="Staphylococal_nuclease_OB-fold"/>
</dbReference>
<evidence type="ECO:0000256" key="14">
    <source>
        <dbReference type="ARBA" id="ARBA00023136"/>
    </source>
</evidence>
<dbReference type="FunFam" id="2.40.50.90:FF:000029">
    <property type="entry name" value="Probable endonuclease lcl3"/>
    <property type="match status" value="1"/>
</dbReference>
<dbReference type="PROSITE" id="PS50830">
    <property type="entry name" value="TNASE_3"/>
    <property type="match status" value="1"/>
</dbReference>
<dbReference type="OMA" id="IYHTPGG"/>
<comment type="similarity">
    <text evidence="3">Belongs to the LCL3 family.</text>
</comment>
<name>A0A1D8NKK3_YARLL</name>
<keyword evidence="6 15" id="KW-0812">Transmembrane</keyword>
<dbReference type="RefSeq" id="XP_504585.1">
    <property type="nucleotide sequence ID" value="XM_504585.1"/>
</dbReference>
<evidence type="ECO:0000259" key="16">
    <source>
        <dbReference type="PROSITE" id="PS50830"/>
    </source>
</evidence>
<evidence type="ECO:0000256" key="1">
    <source>
        <dbReference type="ARBA" id="ARBA00004167"/>
    </source>
</evidence>
<dbReference type="OrthoDB" id="430293at2759"/>
<proteinExistence type="inferred from homology"/>
<accession>A0A1D8NKK3</accession>
<protein>
    <recommendedName>
        <fullName evidence="4">Probable endonuclease LCL3</fullName>
    </recommendedName>
    <alternativeName>
        <fullName evidence="5">Probable endonuclease lcl3</fullName>
    </alternativeName>
</protein>
<dbReference type="SUPFAM" id="SSF50199">
    <property type="entry name" value="Staphylococcal nuclease"/>
    <property type="match status" value="1"/>
</dbReference>
<dbReference type="EMBL" id="KZ858955">
    <property type="protein sequence ID" value="RDW28106.1"/>
    <property type="molecule type" value="Genomic_DNA"/>
</dbReference>
<keyword evidence="12 15" id="KW-1133">Transmembrane helix</keyword>
<evidence type="ECO:0000256" key="5">
    <source>
        <dbReference type="ARBA" id="ARBA00014651"/>
    </source>
</evidence>
<comment type="subcellular location">
    <subcellularLocation>
        <location evidence="1">Membrane</location>
        <topology evidence="1">Single-pass membrane protein</topology>
    </subcellularLocation>
    <subcellularLocation>
        <location evidence="2">Mitochondrion</location>
    </subcellularLocation>
</comment>
<dbReference type="GO" id="GO:0046872">
    <property type="term" value="F:metal ion binding"/>
    <property type="evidence" value="ECO:0007669"/>
    <property type="project" value="UniProtKB-KW"/>
</dbReference>
<evidence type="ECO:0000256" key="10">
    <source>
        <dbReference type="ARBA" id="ARBA00022801"/>
    </source>
</evidence>
<evidence type="ECO:0000256" key="3">
    <source>
        <dbReference type="ARBA" id="ARBA00005435"/>
    </source>
</evidence>
<dbReference type="PANTHER" id="PTHR12302:SF3">
    <property type="entry name" value="SERINE_THREONINE-PROTEIN KINASE 31"/>
    <property type="match status" value="1"/>
</dbReference>
<evidence type="ECO:0000256" key="13">
    <source>
        <dbReference type="ARBA" id="ARBA00023128"/>
    </source>
</evidence>
<dbReference type="Pfam" id="PF00565">
    <property type="entry name" value="SNase"/>
    <property type="match status" value="1"/>
</dbReference>